<dbReference type="PROSITE" id="PS51257">
    <property type="entry name" value="PROKAR_LIPOPROTEIN"/>
    <property type="match status" value="1"/>
</dbReference>
<proteinExistence type="predicted"/>
<protein>
    <submittedName>
        <fullName evidence="2">Uncharacterized protein</fullName>
    </submittedName>
</protein>
<dbReference type="AlphaFoldDB" id="A0A9D2BLQ9"/>
<dbReference type="Proteomes" id="UP000886724">
    <property type="component" value="Unassembled WGS sequence"/>
</dbReference>
<name>A0A9D2BLQ9_9FIRM</name>
<evidence type="ECO:0000313" key="2">
    <source>
        <dbReference type="EMBL" id="HIX80698.1"/>
    </source>
</evidence>
<organism evidence="2 3">
    <name type="scientific">Candidatus Erysipelatoclostridium merdavium</name>
    <dbReference type="NCBI Taxonomy" id="2838566"/>
    <lineage>
        <taxon>Bacteria</taxon>
        <taxon>Bacillati</taxon>
        <taxon>Bacillota</taxon>
        <taxon>Erysipelotrichia</taxon>
        <taxon>Erysipelotrichales</taxon>
        <taxon>Erysipelotrichales incertae sedis</taxon>
    </lineage>
</organism>
<sequence length="73" mass="8564">MFVKKGTTLVETLLAFNIFVSCVVIILSCYNLALNHYQDNQQEYKQYIEQQKIKESQLWSGNDLYTMINEVLP</sequence>
<keyword evidence="1" id="KW-1133">Transmembrane helix</keyword>
<evidence type="ECO:0000256" key="1">
    <source>
        <dbReference type="SAM" id="Phobius"/>
    </source>
</evidence>
<accession>A0A9D2BLQ9</accession>
<feature type="transmembrane region" description="Helical" evidence="1">
    <location>
        <begin position="12"/>
        <end position="33"/>
    </location>
</feature>
<keyword evidence="1" id="KW-0812">Transmembrane</keyword>
<reference evidence="2" key="2">
    <citation type="submission" date="2021-04" db="EMBL/GenBank/DDBJ databases">
        <authorList>
            <person name="Gilroy R."/>
        </authorList>
    </citation>
    <scope>NUCLEOTIDE SEQUENCE</scope>
    <source>
        <strain evidence="2">ChiGjej1B1-14440</strain>
    </source>
</reference>
<gene>
    <name evidence="2" type="ORF">H9980_01855</name>
</gene>
<dbReference type="EMBL" id="DXET01000045">
    <property type="protein sequence ID" value="HIX80698.1"/>
    <property type="molecule type" value="Genomic_DNA"/>
</dbReference>
<keyword evidence="1" id="KW-0472">Membrane</keyword>
<comment type="caution">
    <text evidence="2">The sequence shown here is derived from an EMBL/GenBank/DDBJ whole genome shotgun (WGS) entry which is preliminary data.</text>
</comment>
<reference evidence="2" key="1">
    <citation type="journal article" date="2021" name="PeerJ">
        <title>Extensive microbial diversity within the chicken gut microbiome revealed by metagenomics and culture.</title>
        <authorList>
            <person name="Gilroy R."/>
            <person name="Ravi A."/>
            <person name="Getino M."/>
            <person name="Pursley I."/>
            <person name="Horton D.L."/>
            <person name="Alikhan N.F."/>
            <person name="Baker D."/>
            <person name="Gharbi K."/>
            <person name="Hall N."/>
            <person name="Watson M."/>
            <person name="Adriaenssens E.M."/>
            <person name="Foster-Nyarko E."/>
            <person name="Jarju S."/>
            <person name="Secka A."/>
            <person name="Antonio M."/>
            <person name="Oren A."/>
            <person name="Chaudhuri R.R."/>
            <person name="La Ragione R."/>
            <person name="Hildebrand F."/>
            <person name="Pallen M.J."/>
        </authorList>
    </citation>
    <scope>NUCLEOTIDE SEQUENCE</scope>
    <source>
        <strain evidence="2">ChiGjej1B1-14440</strain>
    </source>
</reference>
<evidence type="ECO:0000313" key="3">
    <source>
        <dbReference type="Proteomes" id="UP000886724"/>
    </source>
</evidence>